<evidence type="ECO:0000313" key="1">
    <source>
        <dbReference type="EMBL" id="OHA45626.1"/>
    </source>
</evidence>
<gene>
    <name evidence="1" type="ORF">A3G59_03345</name>
</gene>
<sequence>MKTKYVPNQLFAEPFFVEGLASVLDVGGLLRKDYNISESEQEADRKALQNDWRAVGDDMRVSISKYECEPSATALV</sequence>
<dbReference type="EMBL" id="MHSN01000003">
    <property type="protein sequence ID" value="OHA45626.1"/>
    <property type="molecule type" value="Genomic_DNA"/>
</dbReference>
<name>A0A1G2PBB4_9BACT</name>
<dbReference type="Proteomes" id="UP000176881">
    <property type="component" value="Unassembled WGS sequence"/>
</dbReference>
<reference evidence="1 2" key="1">
    <citation type="journal article" date="2016" name="Nat. Commun.">
        <title>Thousands of microbial genomes shed light on interconnected biogeochemical processes in an aquifer system.</title>
        <authorList>
            <person name="Anantharaman K."/>
            <person name="Brown C.T."/>
            <person name="Hug L.A."/>
            <person name="Sharon I."/>
            <person name="Castelle C.J."/>
            <person name="Probst A.J."/>
            <person name="Thomas B.C."/>
            <person name="Singh A."/>
            <person name="Wilkins M.J."/>
            <person name="Karaoz U."/>
            <person name="Brodie E.L."/>
            <person name="Williams K.H."/>
            <person name="Hubbard S.S."/>
            <person name="Banfield J.F."/>
        </authorList>
    </citation>
    <scope>NUCLEOTIDE SEQUENCE [LARGE SCALE GENOMIC DNA]</scope>
</reference>
<dbReference type="AlphaFoldDB" id="A0A1G2PBB4"/>
<accession>A0A1G2PBB4</accession>
<proteinExistence type="predicted"/>
<protein>
    <submittedName>
        <fullName evidence="1">Uncharacterized protein</fullName>
    </submittedName>
</protein>
<comment type="caution">
    <text evidence="1">The sequence shown here is derived from an EMBL/GenBank/DDBJ whole genome shotgun (WGS) entry which is preliminary data.</text>
</comment>
<dbReference type="STRING" id="1802335.A3G59_03345"/>
<evidence type="ECO:0000313" key="2">
    <source>
        <dbReference type="Proteomes" id="UP000176881"/>
    </source>
</evidence>
<organism evidence="1 2">
    <name type="scientific">Candidatus Taylorbacteria bacterium RIFCSPLOWO2_12_FULL_47_20</name>
    <dbReference type="NCBI Taxonomy" id="1802335"/>
    <lineage>
        <taxon>Bacteria</taxon>
        <taxon>Candidatus Tayloriibacteriota</taxon>
    </lineage>
</organism>